<dbReference type="AlphaFoldDB" id="A0A2Z4RG75"/>
<evidence type="ECO:0000313" key="3">
    <source>
        <dbReference type="Proteomes" id="UP000250299"/>
    </source>
</evidence>
<evidence type="ECO:0000313" key="2">
    <source>
        <dbReference type="EMBL" id="AWY39849.1"/>
    </source>
</evidence>
<keyword evidence="1" id="KW-0812">Transmembrane</keyword>
<reference evidence="2 3" key="1">
    <citation type="submission" date="2018-05" db="EMBL/GenBank/DDBJ databases">
        <title>Whole genome sequence of Pseudomonas putida JBC17.</title>
        <authorList>
            <person name="Lee Y.H."/>
            <person name="David K."/>
        </authorList>
    </citation>
    <scope>NUCLEOTIDE SEQUENCE [LARGE SCALE GENOMIC DNA]</scope>
    <source>
        <strain evidence="2 3">JBC17</strain>
    </source>
</reference>
<protein>
    <submittedName>
        <fullName evidence="2">Uncharacterized protein</fullName>
    </submittedName>
</protein>
<dbReference type="EMBL" id="CP029693">
    <property type="protein sequence ID" value="AWY39849.1"/>
    <property type="molecule type" value="Genomic_DNA"/>
</dbReference>
<accession>A0A2Z4RG75</accession>
<gene>
    <name evidence="2" type="ORF">DKY63_08020</name>
</gene>
<organism evidence="2 3">
    <name type="scientific">Pseudomonas putida</name>
    <name type="common">Arthrobacter siderocapsulatus</name>
    <dbReference type="NCBI Taxonomy" id="303"/>
    <lineage>
        <taxon>Bacteria</taxon>
        <taxon>Pseudomonadati</taxon>
        <taxon>Pseudomonadota</taxon>
        <taxon>Gammaproteobacteria</taxon>
        <taxon>Pseudomonadales</taxon>
        <taxon>Pseudomonadaceae</taxon>
        <taxon>Pseudomonas</taxon>
    </lineage>
</organism>
<dbReference type="Proteomes" id="UP000250299">
    <property type="component" value="Chromosome"/>
</dbReference>
<sequence length="67" mass="7689">MFRTQRDLVWSEAHACRTHGAANVRVRRAQQVAGEDVAVMIDHGCKRSFLLLMSWFAIFYHWGLAGL</sequence>
<keyword evidence="1" id="KW-1133">Transmembrane helix</keyword>
<feature type="transmembrane region" description="Helical" evidence="1">
    <location>
        <begin position="49"/>
        <end position="65"/>
    </location>
</feature>
<keyword evidence="1" id="KW-0472">Membrane</keyword>
<name>A0A2Z4RG75_PSEPU</name>
<evidence type="ECO:0000256" key="1">
    <source>
        <dbReference type="SAM" id="Phobius"/>
    </source>
</evidence>
<proteinExistence type="predicted"/>